<dbReference type="Proteomes" id="UP000239649">
    <property type="component" value="Unassembled WGS sequence"/>
</dbReference>
<sequence>MAEGEEEEEGGVAAMETEAAAPAAAAGSAGIGAADLAAVLGNILSGGIAGGGASLQQRRLQHALDVGPGLGAVLSSEALAPLLRSDPELVARLAPYLPEEHRSAEAVVGLVSTPQFRHQLDLLTHALQTGQLDTRQFGLPPGGFGVADFLKSIQAHADSERQKQQGQQGGDGAGAAHQPTLQRKAGICCWQRPVHGYCPACGAAPLTEEELFSVRRPGRRSTRDANDPRNRPENLVTLEFLQLHIVQAEMSLRDIGAFHGYTISTLSRRAKQAGVPVGRLTRASNADDGAPGGQQPSPSRPAAKRQPQALSRLQHSSGDVSAVEQEVGDGEPGACSGAAGGAAEQRPPKRQRRSTQKAQQAAELAVPLLLSIPLFDPSSMAPLLPPTSVGGEAAGGSLGGAQAEALHLWQPSAEQLDFWQAAQAAAAASVQHTVGAAGGDGQPVPFWEPFPALPPLPEAQQSPQQLRKVKAAAAGAAGGVPRRRPPLPHEAQQPRVCTNCGMDGNTAWRRHPATGDRLCSACRLYMDTHDGQMRPVGLAQEQHAAAAGGVSDGEDDHDVAEGLLSLRHRSHDVSAATTAAPQGAASEACTDGAAAAAAAEEGEAAVASQAAPAAQQAARPPVAGERQRLPTPDLDDPAGFDEAAPAARAAAPPAAWESAGCLPSRGAVPQASWVVPTAGPAGQRKRYGTPDLDGMDADEGAGQRRWSASPDLDADADADASLGVLGAAVAAGHGAAAASLRVLPPPPQALLAGSTVRSAAAPAASARQQQPQLSHASSSRAQPALLPAAKAEQQPQPAEQLVQLSAGEGEQQQEQPAAPQAVKAEEQAEEEQQQQQQQAAMPGEREQQVQAGVPAPAPAVKAEPQPQPQAALEPAAEERWRSKRQLPSQQQEKHQAAQQPAAGDGVEHSRTNLGLPSQPVSGLQPSRTTLAAGDDDASAAAAATQLPPMLGSQQAESPGPAALHAAAVGGGAALAGGGAGKALTPQFELVESVAVQSVLQQAVRFMEAADVASSESMLRPLRRLLLAGQGGKTLQDIVGGWGGYSLPTQQEIFHTAVLLARQAQWEALEGELRVVLEMAGG</sequence>
<evidence type="ECO:0000313" key="7">
    <source>
        <dbReference type="EMBL" id="PSC69302.1"/>
    </source>
</evidence>
<keyword evidence="3" id="KW-0479">Metal-binding</keyword>
<evidence type="ECO:0000313" key="8">
    <source>
        <dbReference type="Proteomes" id="UP000239649"/>
    </source>
</evidence>
<dbReference type="GO" id="GO:0043565">
    <property type="term" value="F:sequence-specific DNA binding"/>
    <property type="evidence" value="ECO:0007669"/>
    <property type="project" value="InterPro"/>
</dbReference>
<dbReference type="InterPro" id="IPR013088">
    <property type="entry name" value="Znf_NHR/GATA"/>
</dbReference>
<dbReference type="InterPro" id="IPR032368">
    <property type="entry name" value="RPN13_DEUBAD"/>
</dbReference>
<feature type="compositionally biased region" description="Low complexity" evidence="4">
    <location>
        <begin position="761"/>
        <end position="772"/>
    </location>
</feature>
<keyword evidence="3" id="KW-0862">Zinc</keyword>
<feature type="compositionally biased region" description="Low complexity" evidence="4">
    <location>
        <begin position="606"/>
        <end position="624"/>
    </location>
</feature>
<reference evidence="7 8" key="1">
    <citation type="journal article" date="2018" name="Plant J.">
        <title>Genome sequences of Chlorella sorokiniana UTEX 1602 and Micractinium conductrix SAG 241.80: implications to maltose excretion by a green alga.</title>
        <authorList>
            <person name="Arriola M.B."/>
            <person name="Velmurugan N."/>
            <person name="Zhang Y."/>
            <person name="Plunkett M.H."/>
            <person name="Hondzo H."/>
            <person name="Barney B.M."/>
        </authorList>
    </citation>
    <scope>NUCLEOTIDE SEQUENCE [LARGE SCALE GENOMIC DNA]</scope>
    <source>
        <strain evidence="7 8">SAG 241.80</strain>
    </source>
</reference>
<evidence type="ECO:0000256" key="4">
    <source>
        <dbReference type="SAM" id="MobiDB-lite"/>
    </source>
</evidence>
<feature type="domain" description="DEUBAD" evidence="6">
    <location>
        <begin position="61"/>
        <end position="163"/>
    </location>
</feature>
<dbReference type="GO" id="GO:0008270">
    <property type="term" value="F:zinc ion binding"/>
    <property type="evidence" value="ECO:0007669"/>
    <property type="project" value="UniProtKB-KW"/>
</dbReference>
<feature type="compositionally biased region" description="Low complexity" evidence="4">
    <location>
        <begin position="848"/>
        <end position="874"/>
    </location>
</feature>
<gene>
    <name evidence="7" type="ORF">C2E20_7226</name>
</gene>
<comment type="subcellular location">
    <subcellularLocation>
        <location evidence="1">Nucleus</location>
    </subcellularLocation>
</comment>
<keyword evidence="2" id="KW-0539">Nucleus</keyword>
<dbReference type="GO" id="GO:0005737">
    <property type="term" value="C:cytoplasm"/>
    <property type="evidence" value="ECO:0007669"/>
    <property type="project" value="InterPro"/>
</dbReference>
<dbReference type="PROSITE" id="PS50114">
    <property type="entry name" value="GATA_ZN_FINGER_2"/>
    <property type="match status" value="1"/>
</dbReference>
<dbReference type="InterPro" id="IPR044867">
    <property type="entry name" value="DEUBAD_dom"/>
</dbReference>
<feature type="region of interest" description="Disordered" evidence="4">
    <location>
        <begin position="673"/>
        <end position="712"/>
    </location>
</feature>
<feature type="region of interest" description="Disordered" evidence="4">
    <location>
        <begin position="807"/>
        <end position="941"/>
    </location>
</feature>
<feature type="region of interest" description="Disordered" evidence="4">
    <location>
        <begin position="606"/>
        <end position="651"/>
    </location>
</feature>
<comment type="caution">
    <text evidence="7">The sequence shown here is derived from an EMBL/GenBank/DDBJ whole genome shotgun (WGS) entry which is preliminary data.</text>
</comment>
<dbReference type="PROSITE" id="PS51916">
    <property type="entry name" value="DEUBAD"/>
    <property type="match status" value="1"/>
</dbReference>
<feature type="compositionally biased region" description="Low complexity" evidence="4">
    <location>
        <begin position="332"/>
        <end position="343"/>
    </location>
</feature>
<dbReference type="CDD" id="cd00202">
    <property type="entry name" value="ZnF_GATA"/>
    <property type="match status" value="1"/>
</dbReference>
<dbReference type="SUPFAM" id="SSF57716">
    <property type="entry name" value="Glucocorticoid receptor-like (DNA-binding domain)"/>
    <property type="match status" value="1"/>
</dbReference>
<dbReference type="STRING" id="554055.A0A2P6V5E8"/>
<dbReference type="GO" id="GO:0061133">
    <property type="term" value="F:endopeptidase activator activity"/>
    <property type="evidence" value="ECO:0007669"/>
    <property type="project" value="TreeGrafter"/>
</dbReference>
<feature type="region of interest" description="Disordered" evidence="4">
    <location>
        <begin position="156"/>
        <end position="178"/>
    </location>
</feature>
<feature type="compositionally biased region" description="Low complexity" evidence="4">
    <location>
        <begin position="807"/>
        <end position="822"/>
    </location>
</feature>
<accession>A0A2P6V5E8</accession>
<keyword evidence="3" id="KW-0863">Zinc-finger</keyword>
<dbReference type="GO" id="GO:0070628">
    <property type="term" value="F:proteasome binding"/>
    <property type="evidence" value="ECO:0007669"/>
    <property type="project" value="TreeGrafter"/>
</dbReference>
<dbReference type="InterPro" id="IPR000679">
    <property type="entry name" value="Znf_GATA"/>
</dbReference>
<keyword evidence="8" id="KW-1185">Reference proteome</keyword>
<evidence type="ECO:0000256" key="2">
    <source>
        <dbReference type="ARBA" id="ARBA00023242"/>
    </source>
</evidence>
<protein>
    <submittedName>
        <fullName evidence="7">Regulatory particle non-ATPase</fullName>
    </submittedName>
</protein>
<feature type="compositionally biased region" description="Polar residues" evidence="4">
    <location>
        <begin position="911"/>
        <end position="929"/>
    </location>
</feature>
<dbReference type="SMART" id="SM00401">
    <property type="entry name" value="ZnF_GATA"/>
    <property type="match status" value="1"/>
</dbReference>
<dbReference type="AlphaFoldDB" id="A0A2P6V5E8"/>
<dbReference type="GO" id="GO:0008541">
    <property type="term" value="C:proteasome regulatory particle, lid subcomplex"/>
    <property type="evidence" value="ECO:0007669"/>
    <property type="project" value="TreeGrafter"/>
</dbReference>
<dbReference type="InterPro" id="IPR038108">
    <property type="entry name" value="RPN13_DEUBAD_sf"/>
</dbReference>
<dbReference type="OrthoDB" id="340431at2759"/>
<name>A0A2P6V5E8_9CHLO</name>
<dbReference type="Gene3D" id="1.10.2020.20">
    <property type="match status" value="1"/>
</dbReference>
<dbReference type="InterPro" id="IPR006773">
    <property type="entry name" value="Rpn13/ADRM1"/>
</dbReference>
<dbReference type="Gene3D" id="3.30.50.10">
    <property type="entry name" value="Erythroid Transcription Factor GATA-1, subunit A"/>
    <property type="match status" value="1"/>
</dbReference>
<evidence type="ECO:0000259" key="5">
    <source>
        <dbReference type="PROSITE" id="PS50114"/>
    </source>
</evidence>
<dbReference type="GO" id="GO:0005634">
    <property type="term" value="C:nucleus"/>
    <property type="evidence" value="ECO:0007669"/>
    <property type="project" value="UniProtKB-SubCell"/>
</dbReference>
<feature type="domain" description="GATA-type" evidence="5">
    <location>
        <begin position="491"/>
        <end position="529"/>
    </location>
</feature>
<feature type="compositionally biased region" description="Polar residues" evidence="4">
    <location>
        <begin position="308"/>
        <end position="319"/>
    </location>
</feature>
<feature type="region of interest" description="Disordered" evidence="4">
    <location>
        <begin position="761"/>
        <end position="781"/>
    </location>
</feature>
<evidence type="ECO:0000259" key="6">
    <source>
        <dbReference type="PROSITE" id="PS51916"/>
    </source>
</evidence>
<dbReference type="GO" id="GO:0006355">
    <property type="term" value="P:regulation of DNA-templated transcription"/>
    <property type="evidence" value="ECO:0007669"/>
    <property type="project" value="InterPro"/>
</dbReference>
<dbReference type="PANTHER" id="PTHR12225">
    <property type="entry name" value="ADHESION REGULATING MOLECULE 1 110 KDA CELL MEMBRANE GLYCOPROTEIN"/>
    <property type="match status" value="1"/>
</dbReference>
<dbReference type="Pfam" id="PF16550">
    <property type="entry name" value="RPN13_C"/>
    <property type="match status" value="1"/>
</dbReference>
<dbReference type="PANTHER" id="PTHR12225:SF0">
    <property type="entry name" value="PROTEASOMAL UBIQUITIN RECEPTOR ADRM1"/>
    <property type="match status" value="1"/>
</dbReference>
<dbReference type="EMBL" id="LHPF02000028">
    <property type="protein sequence ID" value="PSC69302.1"/>
    <property type="molecule type" value="Genomic_DNA"/>
</dbReference>
<evidence type="ECO:0000256" key="1">
    <source>
        <dbReference type="ARBA" id="ARBA00004123"/>
    </source>
</evidence>
<proteinExistence type="predicted"/>
<organism evidence="7 8">
    <name type="scientific">Micractinium conductrix</name>
    <dbReference type="NCBI Taxonomy" id="554055"/>
    <lineage>
        <taxon>Eukaryota</taxon>
        <taxon>Viridiplantae</taxon>
        <taxon>Chlorophyta</taxon>
        <taxon>core chlorophytes</taxon>
        <taxon>Trebouxiophyceae</taxon>
        <taxon>Chlorellales</taxon>
        <taxon>Chlorellaceae</taxon>
        <taxon>Chlorella clade</taxon>
        <taxon>Micractinium</taxon>
    </lineage>
</organism>
<evidence type="ECO:0000256" key="3">
    <source>
        <dbReference type="PROSITE-ProRule" id="PRU00094"/>
    </source>
</evidence>
<feature type="region of interest" description="Disordered" evidence="4">
    <location>
        <begin position="281"/>
        <end position="360"/>
    </location>
</feature>